<dbReference type="Pfam" id="PF00528">
    <property type="entry name" value="BPD_transp_1"/>
    <property type="match status" value="1"/>
</dbReference>
<feature type="transmembrane region" description="Helical" evidence="7">
    <location>
        <begin position="235"/>
        <end position="254"/>
    </location>
</feature>
<proteinExistence type="inferred from homology"/>
<dbReference type="EMBL" id="JAMXQS010000005">
    <property type="protein sequence ID" value="MCO6050370.1"/>
    <property type="molecule type" value="Genomic_DNA"/>
</dbReference>
<keyword evidence="3" id="KW-1003">Cell membrane</keyword>
<evidence type="ECO:0000256" key="4">
    <source>
        <dbReference type="ARBA" id="ARBA00022692"/>
    </source>
</evidence>
<keyword evidence="10" id="KW-1185">Reference proteome</keyword>
<evidence type="ECO:0000256" key="6">
    <source>
        <dbReference type="ARBA" id="ARBA00023136"/>
    </source>
</evidence>
<sequence>MTDLAQTAPALPASGTRRSLKLARDRLLVLVLILAAWESAGHLGVSEIWISSPSAVGERLWTLALSGELFVHMQRTLTEAALGLALAFAVGVPIGIAMARYKYANEVAEPFIMALYSLPRVALAPLFIIWFGIDLFSKVMMAFSTVIFIFMLNIHEGLKTIDRDLVDLFRTMRAPRALMLSKVILPWLAPWVIASLRIGIGLSLIGAVVAELIGSSAGLGWYIENSAGRLDTTGVFAGLVALTAIAAGGNLLVARLEKRISGWRAA</sequence>
<feature type="transmembrane region" description="Helical" evidence="7">
    <location>
        <begin position="27"/>
        <end position="50"/>
    </location>
</feature>
<keyword evidence="4 7" id="KW-0812">Transmembrane</keyword>
<dbReference type="PANTHER" id="PTHR30151">
    <property type="entry name" value="ALKANE SULFONATE ABC TRANSPORTER-RELATED, MEMBRANE SUBUNIT"/>
    <property type="match status" value="1"/>
</dbReference>
<evidence type="ECO:0000313" key="10">
    <source>
        <dbReference type="Proteomes" id="UP001205906"/>
    </source>
</evidence>
<dbReference type="Gene3D" id="1.10.3720.10">
    <property type="entry name" value="MetI-like"/>
    <property type="match status" value="1"/>
</dbReference>
<keyword evidence="2 7" id="KW-0813">Transport</keyword>
<evidence type="ECO:0000259" key="8">
    <source>
        <dbReference type="PROSITE" id="PS50928"/>
    </source>
</evidence>
<name>A0ABT1C6B6_9HYPH</name>
<feature type="transmembrane region" description="Helical" evidence="7">
    <location>
        <begin position="111"/>
        <end position="133"/>
    </location>
</feature>
<dbReference type="PANTHER" id="PTHR30151:SF20">
    <property type="entry name" value="ABC TRANSPORTER PERMEASE PROTEIN HI_0355-RELATED"/>
    <property type="match status" value="1"/>
</dbReference>
<dbReference type="InterPro" id="IPR035906">
    <property type="entry name" value="MetI-like_sf"/>
</dbReference>
<evidence type="ECO:0000256" key="2">
    <source>
        <dbReference type="ARBA" id="ARBA00022448"/>
    </source>
</evidence>
<evidence type="ECO:0000256" key="7">
    <source>
        <dbReference type="RuleBase" id="RU363032"/>
    </source>
</evidence>
<comment type="subcellular location">
    <subcellularLocation>
        <location evidence="1 7">Cell membrane</location>
        <topology evidence="1 7">Multi-pass membrane protein</topology>
    </subcellularLocation>
</comment>
<gene>
    <name evidence="9" type="ORF">NGM99_11300</name>
</gene>
<evidence type="ECO:0000256" key="5">
    <source>
        <dbReference type="ARBA" id="ARBA00022989"/>
    </source>
</evidence>
<feature type="transmembrane region" description="Helical" evidence="7">
    <location>
        <begin position="177"/>
        <end position="194"/>
    </location>
</feature>
<comment type="caution">
    <text evidence="9">The sequence shown here is derived from an EMBL/GenBank/DDBJ whole genome shotgun (WGS) entry which is preliminary data.</text>
</comment>
<dbReference type="PROSITE" id="PS50928">
    <property type="entry name" value="ABC_TM1"/>
    <property type="match status" value="1"/>
</dbReference>
<keyword evidence="6 7" id="KW-0472">Membrane</keyword>
<dbReference type="Proteomes" id="UP001205906">
    <property type="component" value="Unassembled WGS sequence"/>
</dbReference>
<protein>
    <submittedName>
        <fullName evidence="9">ABC transporter permease</fullName>
    </submittedName>
</protein>
<comment type="similarity">
    <text evidence="7">Belongs to the binding-protein-dependent transport system permease family.</text>
</comment>
<reference evidence="9 10" key="1">
    <citation type="submission" date="2022-06" db="EMBL/GenBank/DDBJ databases">
        <title>Mesorhizobium sp. strain RP14 Genome sequencing and assembly.</title>
        <authorList>
            <person name="Kim I."/>
        </authorList>
    </citation>
    <scope>NUCLEOTIDE SEQUENCE [LARGE SCALE GENOMIC DNA]</scope>
    <source>
        <strain evidence="10">RP14(2022)</strain>
    </source>
</reference>
<feature type="domain" description="ABC transmembrane type-1" evidence="8">
    <location>
        <begin position="73"/>
        <end position="257"/>
    </location>
</feature>
<dbReference type="SUPFAM" id="SSF161098">
    <property type="entry name" value="MetI-like"/>
    <property type="match status" value="1"/>
</dbReference>
<dbReference type="CDD" id="cd06261">
    <property type="entry name" value="TM_PBP2"/>
    <property type="match status" value="1"/>
</dbReference>
<evidence type="ECO:0000256" key="1">
    <source>
        <dbReference type="ARBA" id="ARBA00004651"/>
    </source>
</evidence>
<organism evidence="9 10">
    <name type="scientific">Mesorhizobium liriopis</name>
    <dbReference type="NCBI Taxonomy" id="2953882"/>
    <lineage>
        <taxon>Bacteria</taxon>
        <taxon>Pseudomonadati</taxon>
        <taxon>Pseudomonadota</taxon>
        <taxon>Alphaproteobacteria</taxon>
        <taxon>Hyphomicrobiales</taxon>
        <taxon>Phyllobacteriaceae</taxon>
        <taxon>Mesorhizobium</taxon>
    </lineage>
</organism>
<keyword evidence="5 7" id="KW-1133">Transmembrane helix</keyword>
<feature type="transmembrane region" description="Helical" evidence="7">
    <location>
        <begin position="80"/>
        <end position="99"/>
    </location>
</feature>
<feature type="transmembrane region" description="Helical" evidence="7">
    <location>
        <begin position="139"/>
        <end position="156"/>
    </location>
</feature>
<accession>A0ABT1C6B6</accession>
<dbReference type="RefSeq" id="WP_252818954.1">
    <property type="nucleotide sequence ID" value="NZ_JAMXQS010000005.1"/>
</dbReference>
<dbReference type="InterPro" id="IPR000515">
    <property type="entry name" value="MetI-like"/>
</dbReference>
<evidence type="ECO:0000256" key="3">
    <source>
        <dbReference type="ARBA" id="ARBA00022475"/>
    </source>
</evidence>
<evidence type="ECO:0000313" key="9">
    <source>
        <dbReference type="EMBL" id="MCO6050370.1"/>
    </source>
</evidence>